<evidence type="ECO:0000256" key="6">
    <source>
        <dbReference type="ARBA" id="ARBA00022833"/>
    </source>
</evidence>
<name>A0ABZ2LS87_9BACT</name>
<keyword evidence="8" id="KW-1133">Transmembrane helix</keyword>
<evidence type="ECO:0000256" key="1">
    <source>
        <dbReference type="ARBA" id="ARBA00022670"/>
    </source>
</evidence>
<feature type="transmembrane region" description="Helical" evidence="8">
    <location>
        <begin position="29"/>
        <end position="48"/>
    </location>
</feature>
<keyword evidence="6" id="KW-0862">Zinc</keyword>
<keyword evidence="4" id="KW-0574">Periplasm</keyword>
<keyword evidence="5" id="KW-0378">Hydrolase</keyword>
<gene>
    <name evidence="9" type="ORF">LZC94_33315</name>
</gene>
<reference evidence="9 10" key="1">
    <citation type="submission" date="2021-12" db="EMBL/GenBank/DDBJ databases">
        <title>Discovery of the Pendulisporaceae a myxobacterial family with distinct sporulation behavior and unique specialized metabolism.</title>
        <authorList>
            <person name="Garcia R."/>
            <person name="Popoff A."/>
            <person name="Bader C.D."/>
            <person name="Loehr J."/>
            <person name="Walesch S."/>
            <person name="Walt C."/>
            <person name="Boldt J."/>
            <person name="Bunk B."/>
            <person name="Haeckl F.J.F.P.J."/>
            <person name="Gunesch A.P."/>
            <person name="Birkelbach J."/>
            <person name="Nuebel U."/>
            <person name="Pietschmann T."/>
            <person name="Bach T."/>
            <person name="Mueller R."/>
        </authorList>
    </citation>
    <scope>NUCLEOTIDE SEQUENCE [LARGE SCALE GENOMIC DNA]</scope>
    <source>
        <strain evidence="9 10">MSr11954</strain>
    </source>
</reference>
<evidence type="ECO:0000256" key="3">
    <source>
        <dbReference type="ARBA" id="ARBA00022729"/>
    </source>
</evidence>
<dbReference type="Gene3D" id="3.30.1380.10">
    <property type="match status" value="1"/>
</dbReference>
<keyword evidence="1" id="KW-0645">Protease</keyword>
<keyword evidence="2" id="KW-0479">Metal-binding</keyword>
<keyword evidence="3" id="KW-0732">Signal</keyword>
<proteinExistence type="predicted"/>
<dbReference type="SUPFAM" id="SSF55166">
    <property type="entry name" value="Hedgehog/DD-peptidase"/>
    <property type="match status" value="1"/>
</dbReference>
<accession>A0ABZ2LS87</accession>
<dbReference type="InterPro" id="IPR009045">
    <property type="entry name" value="Zn_M74/Hedgehog-like"/>
</dbReference>
<keyword evidence="10" id="KW-1185">Reference proteome</keyword>
<evidence type="ECO:0000256" key="5">
    <source>
        <dbReference type="ARBA" id="ARBA00022801"/>
    </source>
</evidence>
<evidence type="ECO:0000256" key="2">
    <source>
        <dbReference type="ARBA" id="ARBA00022723"/>
    </source>
</evidence>
<keyword evidence="7" id="KW-0482">Metalloprotease</keyword>
<dbReference type="RefSeq" id="WP_394822339.1">
    <property type="nucleotide sequence ID" value="NZ_CP089984.1"/>
</dbReference>
<dbReference type="Pfam" id="PF03411">
    <property type="entry name" value="Peptidase_M74"/>
    <property type="match status" value="1"/>
</dbReference>
<evidence type="ECO:0000256" key="4">
    <source>
        <dbReference type="ARBA" id="ARBA00022764"/>
    </source>
</evidence>
<evidence type="ECO:0000256" key="8">
    <source>
        <dbReference type="SAM" id="Phobius"/>
    </source>
</evidence>
<evidence type="ECO:0000256" key="7">
    <source>
        <dbReference type="ARBA" id="ARBA00023049"/>
    </source>
</evidence>
<protein>
    <submittedName>
        <fullName evidence="9">Penicillin-insensitive murein endopeptidase</fullName>
    </submittedName>
</protein>
<evidence type="ECO:0000313" key="10">
    <source>
        <dbReference type="Proteomes" id="UP001370348"/>
    </source>
</evidence>
<sequence length="303" mass="32959">MTSRRPGHLSGAARAAPLTFATRAAPSTFATYAALALLAALVLLGSLGCGRAPSPLYPALEGSIGMPHRGVLTGAVEIPAKGHGYEFLRDNGRHYATKRFASAMLRAVARVEKERPGAVLVFGDLSRSTGGQILPHFSHRSGRDADLLLYATTLGGAPVRTPGFIHYGADGLAYDKKRNRFLRFDVARQWVLFKALLEDPDAHIQWIFVHRYIRARILEWARAIGEPAELVGRAFEVMGEPHPGGPHDDHAHIRTACTLEETFQGCEPFGPIRPWLVPRDTGRPLAPSPSPVSDADLIAELTR</sequence>
<keyword evidence="8" id="KW-0472">Membrane</keyword>
<dbReference type="Proteomes" id="UP001370348">
    <property type="component" value="Chromosome"/>
</dbReference>
<dbReference type="InterPro" id="IPR005073">
    <property type="entry name" value="Peptidase_M74"/>
</dbReference>
<evidence type="ECO:0000313" key="9">
    <source>
        <dbReference type="EMBL" id="WXB12718.1"/>
    </source>
</evidence>
<dbReference type="EMBL" id="CP089984">
    <property type="protein sequence ID" value="WXB12718.1"/>
    <property type="molecule type" value="Genomic_DNA"/>
</dbReference>
<organism evidence="9 10">
    <name type="scientific">Pendulispora albinea</name>
    <dbReference type="NCBI Taxonomy" id="2741071"/>
    <lineage>
        <taxon>Bacteria</taxon>
        <taxon>Pseudomonadati</taxon>
        <taxon>Myxococcota</taxon>
        <taxon>Myxococcia</taxon>
        <taxon>Myxococcales</taxon>
        <taxon>Sorangiineae</taxon>
        <taxon>Pendulisporaceae</taxon>
        <taxon>Pendulispora</taxon>
    </lineage>
</organism>
<keyword evidence="8" id="KW-0812">Transmembrane</keyword>